<sequence length="343" mass="36602">MHALEPAGVQASRIADLWHLTLLVCGGVFACVLAVLLVALLRSPRATAQTRPLVVNGDATEKRPTRAVIWATAVSTVLLVGLVVADVVTERALSRLPVANALHIEMIGHQWWWETRYAADGDRPAFTGANEVRIPVGRPVIVSLRSADVIHTFWVPSLHGKKDMIPGRPTTIEFRADTAGEFRGLCAEFCGEQHAMMAFSVKADTPEAFAAWADQQALPARDPLSADTPHSLAPSAPGSFPAARPASDPRLADTSRGLAVFLDRGCAQCHTIRGTGASGTLGPDLTHLASRPTLAAGTLPNNRGNLAGWIIDPNSLKPGAMMPINRLPPDELQALLGYLETLQ</sequence>
<evidence type="ECO:0000256" key="10">
    <source>
        <dbReference type="ARBA" id="ARBA00022967"/>
    </source>
</evidence>
<keyword evidence="11" id="KW-0249">Electron transport</keyword>
<dbReference type="GO" id="GO:0016491">
    <property type="term" value="F:oxidoreductase activity"/>
    <property type="evidence" value="ECO:0007669"/>
    <property type="project" value="UniProtKB-KW"/>
</dbReference>
<feature type="domain" description="Cytochrome oxidase subunit II copper A binding" evidence="22">
    <location>
        <begin position="99"/>
        <end position="215"/>
    </location>
</feature>
<protein>
    <recommendedName>
        <fullName evidence="4">cytochrome-c oxidase</fullName>
        <ecNumber evidence="4">7.1.1.9</ecNumber>
    </recommendedName>
    <alternativeName>
        <fullName evidence="17">Cytochrome aa3 subunit 2</fullName>
    </alternativeName>
</protein>
<evidence type="ECO:0000256" key="18">
    <source>
        <dbReference type="ARBA" id="ARBA00047816"/>
    </source>
</evidence>
<keyword evidence="15 21" id="KW-0472">Membrane</keyword>
<proteinExistence type="inferred from homology"/>
<evidence type="ECO:0000256" key="11">
    <source>
        <dbReference type="ARBA" id="ARBA00022982"/>
    </source>
</evidence>
<dbReference type="NCBIfam" id="TIGR02866">
    <property type="entry name" value="CoxB"/>
    <property type="match status" value="1"/>
</dbReference>
<dbReference type="Proteomes" id="UP000542125">
    <property type="component" value="Unassembled WGS sequence"/>
</dbReference>
<keyword evidence="8 21" id="KW-0812">Transmembrane</keyword>
<dbReference type="GO" id="GO:0020037">
    <property type="term" value="F:heme binding"/>
    <property type="evidence" value="ECO:0007669"/>
    <property type="project" value="InterPro"/>
</dbReference>
<accession>A0A7Y9LP83</accession>
<dbReference type="Gene3D" id="2.60.40.420">
    <property type="entry name" value="Cupredoxins - blue copper proteins"/>
    <property type="match status" value="1"/>
</dbReference>
<evidence type="ECO:0000256" key="15">
    <source>
        <dbReference type="ARBA" id="ARBA00023136"/>
    </source>
</evidence>
<evidence type="ECO:0000256" key="14">
    <source>
        <dbReference type="ARBA" id="ARBA00023008"/>
    </source>
</evidence>
<dbReference type="PROSITE" id="PS51007">
    <property type="entry name" value="CYTC"/>
    <property type="match status" value="1"/>
</dbReference>
<comment type="function">
    <text evidence="16">Subunits I and II form the functional core of the enzyme complex. Electrons originating in cytochrome c are transferred via heme a and Cu(A) to the binuclear center formed by heme a3 and Cu(B).</text>
</comment>
<dbReference type="EC" id="7.1.1.9" evidence="4"/>
<evidence type="ECO:0000256" key="12">
    <source>
        <dbReference type="ARBA" id="ARBA00022989"/>
    </source>
</evidence>
<dbReference type="AlphaFoldDB" id="A0A7Y9LP83"/>
<evidence type="ECO:0000256" key="9">
    <source>
        <dbReference type="ARBA" id="ARBA00022723"/>
    </source>
</evidence>
<evidence type="ECO:0000256" key="1">
    <source>
        <dbReference type="ARBA" id="ARBA00004141"/>
    </source>
</evidence>
<dbReference type="SUPFAM" id="SSF46626">
    <property type="entry name" value="Cytochrome c"/>
    <property type="match status" value="1"/>
</dbReference>
<dbReference type="InterPro" id="IPR045187">
    <property type="entry name" value="CcO_II"/>
</dbReference>
<evidence type="ECO:0000256" key="17">
    <source>
        <dbReference type="ARBA" id="ARBA00031399"/>
    </source>
</evidence>
<dbReference type="Gene3D" id="1.10.287.90">
    <property type="match status" value="1"/>
</dbReference>
<dbReference type="InterPro" id="IPR009056">
    <property type="entry name" value="Cyt_c-like_dom"/>
</dbReference>
<gene>
    <name evidence="24" type="ORF">FHW18_003406</name>
</gene>
<keyword evidence="25" id="KW-1185">Reference proteome</keyword>
<comment type="catalytic activity">
    <reaction evidence="18">
        <text>4 Fe(II)-[cytochrome c] + O2 + 8 H(+)(in) = 4 Fe(III)-[cytochrome c] + 2 H2O + 4 H(+)(out)</text>
        <dbReference type="Rhea" id="RHEA:11436"/>
        <dbReference type="Rhea" id="RHEA-COMP:10350"/>
        <dbReference type="Rhea" id="RHEA-COMP:14399"/>
        <dbReference type="ChEBI" id="CHEBI:15377"/>
        <dbReference type="ChEBI" id="CHEBI:15378"/>
        <dbReference type="ChEBI" id="CHEBI:15379"/>
        <dbReference type="ChEBI" id="CHEBI:29033"/>
        <dbReference type="ChEBI" id="CHEBI:29034"/>
        <dbReference type="EC" id="7.1.1.9"/>
    </reaction>
</comment>
<dbReference type="InterPro" id="IPR036257">
    <property type="entry name" value="Cyt_c_oxidase_su2_TM_sf"/>
</dbReference>
<evidence type="ECO:0000256" key="19">
    <source>
        <dbReference type="PROSITE-ProRule" id="PRU00433"/>
    </source>
</evidence>
<evidence type="ECO:0000259" key="23">
    <source>
        <dbReference type="PROSITE" id="PS51007"/>
    </source>
</evidence>
<evidence type="ECO:0000313" key="25">
    <source>
        <dbReference type="Proteomes" id="UP000542125"/>
    </source>
</evidence>
<dbReference type="CDD" id="cd04213">
    <property type="entry name" value="CuRO_CcO_Caa3_II"/>
    <property type="match status" value="1"/>
</dbReference>
<dbReference type="SUPFAM" id="SSF49503">
    <property type="entry name" value="Cupredoxins"/>
    <property type="match status" value="1"/>
</dbReference>
<keyword evidence="5" id="KW-0813">Transport</keyword>
<dbReference type="Pfam" id="PF00116">
    <property type="entry name" value="COX2"/>
    <property type="match status" value="1"/>
</dbReference>
<keyword evidence="14" id="KW-0186">Copper</keyword>
<keyword evidence="13 19" id="KW-0408">Iron</keyword>
<dbReference type="GO" id="GO:0004129">
    <property type="term" value="F:cytochrome-c oxidase activity"/>
    <property type="evidence" value="ECO:0007669"/>
    <property type="project" value="UniProtKB-EC"/>
</dbReference>
<dbReference type="InterPro" id="IPR001505">
    <property type="entry name" value="Copper_CuA"/>
</dbReference>
<keyword evidence="24" id="KW-0560">Oxidoreductase</keyword>
<reference evidence="24 25" key="1">
    <citation type="submission" date="2020-07" db="EMBL/GenBank/DDBJ databases">
        <title>Genomic Encyclopedia of Type Strains, Phase IV (KMG-V): Genome sequencing to study the core and pangenomes of soil and plant-associated prokaryotes.</title>
        <authorList>
            <person name="Whitman W."/>
        </authorList>
    </citation>
    <scope>NUCLEOTIDE SEQUENCE [LARGE SCALE GENOMIC DNA]</scope>
    <source>
        <strain evidence="24 25">SAS40</strain>
    </source>
</reference>
<dbReference type="PROSITE" id="PS00078">
    <property type="entry name" value="COX2"/>
    <property type="match status" value="1"/>
</dbReference>
<evidence type="ECO:0000256" key="8">
    <source>
        <dbReference type="ARBA" id="ARBA00022692"/>
    </source>
</evidence>
<evidence type="ECO:0000256" key="3">
    <source>
        <dbReference type="ARBA" id="ARBA00007866"/>
    </source>
</evidence>
<dbReference type="GO" id="GO:0042773">
    <property type="term" value="P:ATP synthesis coupled electron transport"/>
    <property type="evidence" value="ECO:0007669"/>
    <property type="project" value="TreeGrafter"/>
</dbReference>
<dbReference type="InterPro" id="IPR014222">
    <property type="entry name" value="Cyt_c_oxidase_su2"/>
</dbReference>
<feature type="domain" description="Cytochrome c" evidence="23">
    <location>
        <begin position="252"/>
        <end position="343"/>
    </location>
</feature>
<evidence type="ECO:0000256" key="16">
    <source>
        <dbReference type="ARBA" id="ARBA00024688"/>
    </source>
</evidence>
<keyword evidence="10" id="KW-1278">Translocase</keyword>
<evidence type="ECO:0000259" key="22">
    <source>
        <dbReference type="PROSITE" id="PS50857"/>
    </source>
</evidence>
<comment type="similarity">
    <text evidence="3">Belongs to the cytochrome c oxidase subunit 2 family.</text>
</comment>
<evidence type="ECO:0000256" key="13">
    <source>
        <dbReference type="ARBA" id="ARBA00023004"/>
    </source>
</evidence>
<dbReference type="RefSeq" id="WP_179587862.1">
    <property type="nucleotide sequence ID" value="NZ_JACBYR010000001.1"/>
</dbReference>
<dbReference type="Pfam" id="PF00034">
    <property type="entry name" value="Cytochrom_C"/>
    <property type="match status" value="1"/>
</dbReference>
<evidence type="ECO:0000313" key="24">
    <source>
        <dbReference type="EMBL" id="NYE84135.1"/>
    </source>
</evidence>
<keyword evidence="7" id="KW-0679">Respiratory chain</keyword>
<dbReference type="PROSITE" id="PS50857">
    <property type="entry name" value="COX2_CUA"/>
    <property type="match status" value="1"/>
</dbReference>
<feature type="transmembrane region" description="Helical" evidence="21">
    <location>
        <begin position="67"/>
        <end position="88"/>
    </location>
</feature>
<comment type="caution">
    <text evidence="24">The sequence shown here is derived from an EMBL/GenBank/DDBJ whole genome shotgun (WGS) entry which is preliminary data.</text>
</comment>
<evidence type="ECO:0000256" key="7">
    <source>
        <dbReference type="ARBA" id="ARBA00022660"/>
    </source>
</evidence>
<dbReference type="PANTHER" id="PTHR22888">
    <property type="entry name" value="CYTOCHROME C OXIDASE, SUBUNIT II"/>
    <property type="match status" value="1"/>
</dbReference>
<comment type="subcellular location">
    <subcellularLocation>
        <location evidence="1">Membrane</location>
        <topology evidence="1">Multi-pass membrane protein</topology>
    </subcellularLocation>
    <subcellularLocation>
        <location evidence="2">Periplasm</location>
    </subcellularLocation>
</comment>
<evidence type="ECO:0000256" key="21">
    <source>
        <dbReference type="SAM" id="Phobius"/>
    </source>
</evidence>
<dbReference type="EMBL" id="JACBYR010000001">
    <property type="protein sequence ID" value="NYE84135.1"/>
    <property type="molecule type" value="Genomic_DNA"/>
</dbReference>
<dbReference type="PANTHER" id="PTHR22888:SF9">
    <property type="entry name" value="CYTOCHROME C OXIDASE SUBUNIT 2"/>
    <property type="match status" value="1"/>
</dbReference>
<evidence type="ECO:0000256" key="5">
    <source>
        <dbReference type="ARBA" id="ARBA00022448"/>
    </source>
</evidence>
<dbReference type="GO" id="GO:0005507">
    <property type="term" value="F:copper ion binding"/>
    <property type="evidence" value="ECO:0007669"/>
    <property type="project" value="InterPro"/>
</dbReference>
<evidence type="ECO:0000256" key="4">
    <source>
        <dbReference type="ARBA" id="ARBA00012949"/>
    </source>
</evidence>
<evidence type="ECO:0000256" key="2">
    <source>
        <dbReference type="ARBA" id="ARBA00004418"/>
    </source>
</evidence>
<keyword evidence="12 21" id="KW-1133">Transmembrane helix</keyword>
<evidence type="ECO:0000256" key="20">
    <source>
        <dbReference type="SAM" id="MobiDB-lite"/>
    </source>
</evidence>
<keyword evidence="9 19" id="KW-0479">Metal-binding</keyword>
<feature type="region of interest" description="Disordered" evidence="20">
    <location>
        <begin position="221"/>
        <end position="250"/>
    </location>
</feature>
<keyword evidence="6 19" id="KW-0349">Heme</keyword>
<dbReference type="InterPro" id="IPR034236">
    <property type="entry name" value="CuRO_CcO_Caa3_II"/>
</dbReference>
<feature type="transmembrane region" description="Helical" evidence="21">
    <location>
        <begin position="20"/>
        <end position="41"/>
    </location>
</feature>
<dbReference type="GO" id="GO:0016020">
    <property type="term" value="C:membrane"/>
    <property type="evidence" value="ECO:0007669"/>
    <property type="project" value="UniProtKB-SubCell"/>
</dbReference>
<dbReference type="InterPro" id="IPR002429">
    <property type="entry name" value="CcO_II-like_C"/>
</dbReference>
<name>A0A7Y9LP83_9BURK</name>
<dbReference type="GO" id="GO:0042597">
    <property type="term" value="C:periplasmic space"/>
    <property type="evidence" value="ECO:0007669"/>
    <property type="project" value="UniProtKB-SubCell"/>
</dbReference>
<dbReference type="InterPro" id="IPR008972">
    <property type="entry name" value="Cupredoxin"/>
</dbReference>
<evidence type="ECO:0000256" key="6">
    <source>
        <dbReference type="ARBA" id="ARBA00022617"/>
    </source>
</evidence>
<organism evidence="24 25">
    <name type="scientific">Pigmentiphaga litoralis</name>
    <dbReference type="NCBI Taxonomy" id="516702"/>
    <lineage>
        <taxon>Bacteria</taxon>
        <taxon>Pseudomonadati</taxon>
        <taxon>Pseudomonadota</taxon>
        <taxon>Betaproteobacteria</taxon>
        <taxon>Burkholderiales</taxon>
        <taxon>Alcaligenaceae</taxon>
        <taxon>Pigmentiphaga</taxon>
    </lineage>
</organism>
<dbReference type="InterPro" id="IPR036909">
    <property type="entry name" value="Cyt_c-like_dom_sf"/>
</dbReference>